<proteinExistence type="predicted"/>
<feature type="region of interest" description="Disordered" evidence="2">
    <location>
        <begin position="1"/>
        <end position="23"/>
    </location>
</feature>
<keyword evidence="1" id="KW-0175">Coiled coil</keyword>
<sequence length="355" mass="39077">MADDQSNKRPKNGPGASGGDARDARIDALEYEILSLRQQLRRSNAEVARLRQQLQCRQGSPETLPVITPPSTVDISRIDTGLVAQVVSFVGASRELLNLALTCKSFGWQQPASGLDLSLVEEVARGAVCSWRNDIDGVRITLPSHIKCTTTWLSVLHEHEHPLKFDTLLGGGIDYTSDGRTSICGTRTCDSISINTGTAVASNYIMESGMHYAEFQISEGKPYIGIVRPTPNLDPDRFGDFFGRRFFGEFSATRTDDWGDGNVHVCEFFCKSGNRSSTNWDSITEYFEYWEGAEGCNSGDKIGMLLDLDDGTLAVYKNNRRLGVMKDGLSGSYCWYATLTRGDAVTIKKDEAPKA</sequence>
<gene>
    <name evidence="3" type="ORF">THAOC_02768</name>
</gene>
<dbReference type="AlphaFoldDB" id="K0TLP9"/>
<dbReference type="InterPro" id="IPR013320">
    <property type="entry name" value="ConA-like_dom_sf"/>
</dbReference>
<dbReference type="Gene3D" id="2.60.120.920">
    <property type="match status" value="1"/>
</dbReference>
<dbReference type="EMBL" id="AGNL01002899">
    <property type="protein sequence ID" value="EJK75501.1"/>
    <property type="molecule type" value="Genomic_DNA"/>
</dbReference>
<organism evidence="3 4">
    <name type="scientific">Thalassiosira oceanica</name>
    <name type="common">Marine diatom</name>
    <dbReference type="NCBI Taxonomy" id="159749"/>
    <lineage>
        <taxon>Eukaryota</taxon>
        <taxon>Sar</taxon>
        <taxon>Stramenopiles</taxon>
        <taxon>Ochrophyta</taxon>
        <taxon>Bacillariophyta</taxon>
        <taxon>Coscinodiscophyceae</taxon>
        <taxon>Thalassiosirophycidae</taxon>
        <taxon>Thalassiosirales</taxon>
        <taxon>Thalassiosiraceae</taxon>
        <taxon>Thalassiosira</taxon>
    </lineage>
</organism>
<name>K0TLP9_THAOC</name>
<evidence type="ECO:0000313" key="4">
    <source>
        <dbReference type="Proteomes" id="UP000266841"/>
    </source>
</evidence>
<reference evidence="3 4" key="1">
    <citation type="journal article" date="2012" name="Genome Biol.">
        <title>Genome and low-iron response of an oceanic diatom adapted to chronic iron limitation.</title>
        <authorList>
            <person name="Lommer M."/>
            <person name="Specht M."/>
            <person name="Roy A.S."/>
            <person name="Kraemer L."/>
            <person name="Andreson R."/>
            <person name="Gutowska M.A."/>
            <person name="Wolf J."/>
            <person name="Bergner S.V."/>
            <person name="Schilhabel M.B."/>
            <person name="Klostermeier U.C."/>
            <person name="Beiko R.G."/>
            <person name="Rosenstiel P."/>
            <person name="Hippler M."/>
            <person name="Laroche J."/>
        </authorList>
    </citation>
    <scope>NUCLEOTIDE SEQUENCE [LARGE SCALE GENOMIC DNA]</scope>
    <source>
        <strain evidence="3 4">CCMP1005</strain>
    </source>
</reference>
<dbReference type="SUPFAM" id="SSF49899">
    <property type="entry name" value="Concanavalin A-like lectins/glucanases"/>
    <property type="match status" value="1"/>
</dbReference>
<protein>
    <recommendedName>
        <fullName evidence="5">B30.2/SPRY domain-containing protein</fullName>
    </recommendedName>
</protein>
<evidence type="ECO:0000313" key="3">
    <source>
        <dbReference type="EMBL" id="EJK75501.1"/>
    </source>
</evidence>
<dbReference type="InterPro" id="IPR043136">
    <property type="entry name" value="B30.2/SPRY_sf"/>
</dbReference>
<accession>K0TLP9</accession>
<evidence type="ECO:0000256" key="1">
    <source>
        <dbReference type="SAM" id="Coils"/>
    </source>
</evidence>
<dbReference type="OrthoDB" id="195558at2759"/>
<dbReference type="Proteomes" id="UP000266841">
    <property type="component" value="Unassembled WGS sequence"/>
</dbReference>
<evidence type="ECO:0000256" key="2">
    <source>
        <dbReference type="SAM" id="MobiDB-lite"/>
    </source>
</evidence>
<keyword evidence="4" id="KW-1185">Reference proteome</keyword>
<evidence type="ECO:0008006" key="5">
    <source>
        <dbReference type="Google" id="ProtNLM"/>
    </source>
</evidence>
<comment type="caution">
    <text evidence="3">The sequence shown here is derived from an EMBL/GenBank/DDBJ whole genome shotgun (WGS) entry which is preliminary data.</text>
</comment>
<feature type="coiled-coil region" evidence="1">
    <location>
        <begin position="26"/>
        <end position="57"/>
    </location>
</feature>